<organism evidence="1 4">
    <name type="scientific">Moraxella catarrhalis</name>
    <name type="common">Branhamella catarrhalis</name>
    <dbReference type="NCBI Taxonomy" id="480"/>
    <lineage>
        <taxon>Bacteria</taxon>
        <taxon>Pseudomonadati</taxon>
        <taxon>Pseudomonadota</taxon>
        <taxon>Gammaproteobacteria</taxon>
        <taxon>Moraxellales</taxon>
        <taxon>Moraxellaceae</taxon>
        <taxon>Moraxella</taxon>
    </lineage>
</organism>
<reference evidence="3 4" key="1">
    <citation type="submission" date="2018-12" db="EMBL/GenBank/DDBJ databases">
        <title>Persistence of Moraxella catarrhalis in Chronic Obstructive Pulmonary Disease and Regulation of the Hag/MID Adhesin.</title>
        <authorList>
            <person name="Murphy T."/>
            <person name="Zhao X."/>
            <person name="Vyas G."/>
            <person name="Aluvathingal J."/>
            <person name="Nadendla S."/>
            <person name="Tallon L."/>
            <person name="Tettelin H."/>
        </authorList>
    </citation>
    <scope>NUCLEOTIDE SEQUENCE [LARGE SCALE GENOMIC DNA]</scope>
    <source>
        <strain evidence="2 3">173P27B1</strain>
        <strain evidence="1 4">46P58B1</strain>
    </source>
</reference>
<dbReference type="EMBL" id="CP034662">
    <property type="protein sequence ID" value="AZQ92901.1"/>
    <property type="molecule type" value="Genomic_DNA"/>
</dbReference>
<evidence type="ECO:0000313" key="1">
    <source>
        <dbReference type="EMBL" id="AZQ92901.1"/>
    </source>
</evidence>
<dbReference type="AlphaFoldDB" id="A0A3S9QDT9"/>
<dbReference type="EMBL" id="RYER01000019">
    <property type="protein sequence ID" value="RUO15585.1"/>
    <property type="molecule type" value="Genomic_DNA"/>
</dbReference>
<proteinExistence type="predicted"/>
<evidence type="ECO:0000313" key="4">
    <source>
        <dbReference type="Proteomes" id="UP000280228"/>
    </source>
</evidence>
<name>A0A3S9QDT9_MORCA</name>
<accession>A0A3S9QDT9</accession>
<keyword evidence="3" id="KW-1185">Reference proteome</keyword>
<evidence type="ECO:0000313" key="2">
    <source>
        <dbReference type="EMBL" id="RUO15585.1"/>
    </source>
</evidence>
<dbReference type="Proteomes" id="UP000268436">
    <property type="component" value="Unassembled WGS sequence"/>
</dbReference>
<protein>
    <submittedName>
        <fullName evidence="1">Uncharacterized protein</fullName>
    </submittedName>
</protein>
<sequence>MFTQNYLKSQKILDSMNVLCFKWHFVNNIMTITKKPSPFILAWFYDYKNST</sequence>
<evidence type="ECO:0000313" key="3">
    <source>
        <dbReference type="Proteomes" id="UP000268436"/>
    </source>
</evidence>
<gene>
    <name evidence="1" type="ORF">EJK53_1882</name>
    <name evidence="2" type="ORF">EJK54_1415</name>
</gene>
<dbReference type="Proteomes" id="UP000280228">
    <property type="component" value="Chromosome"/>
</dbReference>